<evidence type="ECO:0000256" key="2">
    <source>
        <dbReference type="SAM" id="MobiDB-lite"/>
    </source>
</evidence>
<name>A0A0L7RAV9_9HYME</name>
<dbReference type="PROSITE" id="PS50157">
    <property type="entry name" value="ZINC_FINGER_C2H2_2"/>
    <property type="match status" value="1"/>
</dbReference>
<dbReference type="Pfam" id="PF00096">
    <property type="entry name" value="zf-C2H2"/>
    <property type="match status" value="1"/>
</dbReference>
<keyword evidence="1" id="KW-0862">Zinc</keyword>
<dbReference type="SUPFAM" id="SSF57667">
    <property type="entry name" value="beta-beta-alpha zinc fingers"/>
    <property type="match status" value="1"/>
</dbReference>
<feature type="domain" description="C2H2-type" evidence="3">
    <location>
        <begin position="48"/>
        <end position="75"/>
    </location>
</feature>
<dbReference type="InterPro" id="IPR013087">
    <property type="entry name" value="Znf_C2H2_type"/>
</dbReference>
<proteinExistence type="predicted"/>
<keyword evidence="1" id="KW-0863">Zinc-finger</keyword>
<dbReference type="Gene3D" id="3.30.160.60">
    <property type="entry name" value="Classic Zinc Finger"/>
    <property type="match status" value="1"/>
</dbReference>
<protein>
    <recommendedName>
        <fullName evidence="3">C2H2-type domain-containing protein</fullName>
    </recommendedName>
</protein>
<keyword evidence="5" id="KW-1185">Reference proteome</keyword>
<accession>A0A0L7RAV9</accession>
<reference evidence="4 5" key="1">
    <citation type="submission" date="2015-07" db="EMBL/GenBank/DDBJ databases">
        <title>The genome of Habropoda laboriosa.</title>
        <authorList>
            <person name="Pan H."/>
            <person name="Kapheim K."/>
        </authorList>
    </citation>
    <scope>NUCLEOTIDE SEQUENCE [LARGE SCALE GENOMIC DNA]</scope>
    <source>
        <strain evidence="4">0110345459</strain>
    </source>
</reference>
<dbReference type="EMBL" id="KQ414618">
    <property type="protein sequence ID" value="KOC67978.1"/>
    <property type="molecule type" value="Genomic_DNA"/>
</dbReference>
<sequence length="121" mass="13767">MVVSQCMEHTRDNNEAASWSQLPTHGTVSNKSRKSRRSGESKNTSANYVCSRCGNTYKAITSLSRHKRLECGVVPSEVCPICDRRFKHKFVLKSHVVGCQRKLRYMIQKSNDTAAFTKKQE</sequence>
<feature type="compositionally biased region" description="Polar residues" evidence="2">
    <location>
        <begin position="15"/>
        <end position="28"/>
    </location>
</feature>
<dbReference type="GO" id="GO:0008270">
    <property type="term" value="F:zinc ion binding"/>
    <property type="evidence" value="ECO:0007669"/>
    <property type="project" value="UniProtKB-KW"/>
</dbReference>
<gene>
    <name evidence="4" type="ORF">WH47_12308</name>
</gene>
<organism evidence="4 5">
    <name type="scientific">Habropoda laboriosa</name>
    <dbReference type="NCBI Taxonomy" id="597456"/>
    <lineage>
        <taxon>Eukaryota</taxon>
        <taxon>Metazoa</taxon>
        <taxon>Ecdysozoa</taxon>
        <taxon>Arthropoda</taxon>
        <taxon>Hexapoda</taxon>
        <taxon>Insecta</taxon>
        <taxon>Pterygota</taxon>
        <taxon>Neoptera</taxon>
        <taxon>Endopterygota</taxon>
        <taxon>Hymenoptera</taxon>
        <taxon>Apocrita</taxon>
        <taxon>Aculeata</taxon>
        <taxon>Apoidea</taxon>
        <taxon>Anthophila</taxon>
        <taxon>Apidae</taxon>
        <taxon>Habropoda</taxon>
    </lineage>
</organism>
<feature type="region of interest" description="Disordered" evidence="2">
    <location>
        <begin position="1"/>
        <end position="46"/>
    </location>
</feature>
<evidence type="ECO:0000259" key="3">
    <source>
        <dbReference type="PROSITE" id="PS50157"/>
    </source>
</evidence>
<dbReference type="OrthoDB" id="10004641at2759"/>
<dbReference type="AlphaFoldDB" id="A0A0L7RAV9"/>
<dbReference type="InterPro" id="IPR036236">
    <property type="entry name" value="Znf_C2H2_sf"/>
</dbReference>
<evidence type="ECO:0000256" key="1">
    <source>
        <dbReference type="PROSITE-ProRule" id="PRU00042"/>
    </source>
</evidence>
<evidence type="ECO:0000313" key="4">
    <source>
        <dbReference type="EMBL" id="KOC67978.1"/>
    </source>
</evidence>
<dbReference type="Proteomes" id="UP000053825">
    <property type="component" value="Unassembled WGS sequence"/>
</dbReference>
<evidence type="ECO:0000313" key="5">
    <source>
        <dbReference type="Proteomes" id="UP000053825"/>
    </source>
</evidence>
<dbReference type="STRING" id="597456.A0A0L7RAV9"/>
<keyword evidence="1" id="KW-0479">Metal-binding</keyword>